<dbReference type="Proteomes" id="UP000830167">
    <property type="component" value="Chromosome"/>
</dbReference>
<organism evidence="1 2">
    <name type="scientific">Fodinisporobacter ferrooxydans</name>
    <dbReference type="NCBI Taxonomy" id="2901836"/>
    <lineage>
        <taxon>Bacteria</taxon>
        <taxon>Bacillati</taxon>
        <taxon>Bacillota</taxon>
        <taxon>Bacilli</taxon>
        <taxon>Bacillales</taxon>
        <taxon>Alicyclobacillaceae</taxon>
        <taxon>Fodinisporobacter</taxon>
    </lineage>
</organism>
<keyword evidence="2" id="KW-1185">Reference proteome</keyword>
<proteinExistence type="predicted"/>
<dbReference type="EMBL" id="CP089291">
    <property type="protein sequence ID" value="UOF90806.1"/>
    <property type="molecule type" value="Genomic_DNA"/>
</dbReference>
<gene>
    <name evidence="1" type="ORF">LSG31_00540</name>
</gene>
<dbReference type="RefSeq" id="WP_347437505.1">
    <property type="nucleotide sequence ID" value="NZ_CP089291.1"/>
</dbReference>
<accession>A0ABY4CJV8</accession>
<evidence type="ECO:0000313" key="2">
    <source>
        <dbReference type="Proteomes" id="UP000830167"/>
    </source>
</evidence>
<name>A0ABY4CJV8_9BACL</name>
<reference evidence="1" key="1">
    <citation type="submission" date="2021-12" db="EMBL/GenBank/DDBJ databases">
        <title>Alicyclobacillaceae gen. nov., sp. nov., isolated from chalcocite enrichment system.</title>
        <authorList>
            <person name="Jiang Z."/>
        </authorList>
    </citation>
    <scope>NUCLEOTIDE SEQUENCE</scope>
    <source>
        <strain evidence="1">MYW30-H2</strain>
    </source>
</reference>
<protein>
    <submittedName>
        <fullName evidence="1">Uncharacterized protein</fullName>
    </submittedName>
</protein>
<sequence length="100" mass="11264">MKFKPGNEVVIIADTLNLGLPINSAGIVQVVDRHIDHFQNYCVRVPQRKDSWWVCESDIEFASVVNSKVADDLIKDHLVNLSLDTNNKQLFKLATQKNGS</sequence>
<evidence type="ECO:0000313" key="1">
    <source>
        <dbReference type="EMBL" id="UOF90806.1"/>
    </source>
</evidence>